<gene>
    <name evidence="1" type="ordered locus">SYNW2466</name>
</gene>
<dbReference type="STRING" id="84588.SYNW2466"/>
<organism evidence="1 2">
    <name type="scientific">Parasynechococcus marenigrum (strain WH8102)</name>
    <dbReference type="NCBI Taxonomy" id="84588"/>
    <lineage>
        <taxon>Bacteria</taxon>
        <taxon>Bacillati</taxon>
        <taxon>Cyanobacteriota</taxon>
        <taxon>Cyanophyceae</taxon>
        <taxon>Synechococcales</taxon>
        <taxon>Prochlorococcaceae</taxon>
        <taxon>Parasynechococcus</taxon>
        <taxon>Parasynechococcus marenigrum</taxon>
    </lineage>
</organism>
<evidence type="ECO:0000313" key="2">
    <source>
        <dbReference type="Proteomes" id="UP000001422"/>
    </source>
</evidence>
<accession>Q7U3G6</accession>
<dbReference type="RefSeq" id="WP_011129319.1">
    <property type="nucleotide sequence ID" value="NC_005070.1"/>
</dbReference>
<dbReference type="Proteomes" id="UP000001422">
    <property type="component" value="Chromosome"/>
</dbReference>
<sequence length="102" mass="10168">MTNSIVSAGRSPITLAAGFLGAFIVGSLAVQLVRSQTATMSSGVAAVEPVIAGHAALWVPLAERDIASANTGATAQPAAAIQPAVEPVVGSEATLWAPFGER</sequence>
<dbReference type="EMBL" id="BX569695">
    <property type="protein sequence ID" value="CAE08981.1"/>
    <property type="molecule type" value="Genomic_DNA"/>
</dbReference>
<evidence type="ECO:0000313" key="1">
    <source>
        <dbReference type="EMBL" id="CAE08981.1"/>
    </source>
</evidence>
<name>Q7U3G6_PARMW</name>
<reference evidence="1 2" key="1">
    <citation type="journal article" date="2003" name="Nature">
        <title>The genome of a motile marine Synechococcus.</title>
        <authorList>
            <person name="Palenik B."/>
            <person name="Brahamsha B."/>
            <person name="Larimer F."/>
            <person name="Land M."/>
            <person name="Hauser L."/>
            <person name="Chain P."/>
            <person name="Lamerdin J."/>
            <person name="Regala W."/>
            <person name="Allen E.A."/>
            <person name="McCarren J."/>
            <person name="Paulsen I."/>
            <person name="Dufresne A."/>
            <person name="Partensky F."/>
            <person name="Webb E."/>
            <person name="Waterbury J."/>
        </authorList>
    </citation>
    <scope>NUCLEOTIDE SEQUENCE [LARGE SCALE GENOMIC DNA]</scope>
    <source>
        <strain evidence="1 2">WH8102</strain>
    </source>
</reference>
<keyword evidence="2" id="KW-1185">Reference proteome</keyword>
<protein>
    <submittedName>
        <fullName evidence="1">Uncharacterized protein</fullName>
    </submittedName>
</protein>
<dbReference type="AlphaFoldDB" id="Q7U3G6"/>
<dbReference type="KEGG" id="syw:SYNW2466"/>
<dbReference type="eggNOG" id="ENOG502ZMKA">
    <property type="taxonomic scope" value="Bacteria"/>
</dbReference>
<dbReference type="HOGENOM" id="CLU_179396_0_0_3"/>
<proteinExistence type="predicted"/>